<dbReference type="AlphaFoldDB" id="A0A1V0GNU3"/>
<dbReference type="KEGG" id="pye:A6J80_03285"/>
<organism evidence="1 2">
    <name type="scientific">Paracoccus yeei</name>
    <dbReference type="NCBI Taxonomy" id="147645"/>
    <lineage>
        <taxon>Bacteria</taxon>
        <taxon>Pseudomonadati</taxon>
        <taxon>Pseudomonadota</taxon>
        <taxon>Alphaproteobacteria</taxon>
        <taxon>Rhodobacterales</taxon>
        <taxon>Paracoccaceae</taxon>
        <taxon>Paracoccus</taxon>
    </lineage>
</organism>
<dbReference type="Proteomes" id="UP000191257">
    <property type="component" value="Chromosome"/>
</dbReference>
<reference evidence="1" key="1">
    <citation type="submission" date="2017-12" db="EMBL/GenBank/DDBJ databases">
        <title>FDA dAtabase for Regulatory Grade micrObial Sequences (FDA-ARGOS): Supporting development and validation of Infectious Disease Dx tests.</title>
        <authorList>
            <person name="Campos J."/>
            <person name="Goldberg B."/>
            <person name="Tallon L."/>
            <person name="Sadzewicz L."/>
            <person name="Sengamalay N."/>
            <person name="Ott S."/>
            <person name="Godinez A."/>
            <person name="Nagaraj S."/>
            <person name="Vyas G."/>
            <person name="Aluvathingal J."/>
            <person name="Nadendla S."/>
            <person name="Geyer C."/>
            <person name="Nandy P."/>
            <person name="Hobson J."/>
            <person name="Sichtig H."/>
        </authorList>
    </citation>
    <scope>NUCLEOTIDE SEQUENCE</scope>
    <source>
        <strain evidence="1">FDAARGOS_252</strain>
    </source>
</reference>
<name>A0A1V0GNU3_9RHOB</name>
<evidence type="ECO:0000313" key="2">
    <source>
        <dbReference type="Proteomes" id="UP000191257"/>
    </source>
</evidence>
<dbReference type="EMBL" id="CP020442">
    <property type="protein sequence ID" value="ARC35526.1"/>
    <property type="molecule type" value="Genomic_DNA"/>
</dbReference>
<evidence type="ECO:0000313" key="1">
    <source>
        <dbReference type="EMBL" id="ARC35526.1"/>
    </source>
</evidence>
<sequence>MPAIQSPTPLKTFLICHGAENEFWLCKAADRNHAVEQFEAAATDGDINEVFECVPAMNRYFVRQRRAMWVCFVQEVEAEDEDAAVDAFYQGFDPQHFFIEGALQHADHGPATVFDRREYPNANVAEAD</sequence>
<keyword evidence="2" id="KW-1185">Reference proteome</keyword>
<proteinExistence type="predicted"/>
<accession>A0A1V0GNU3</accession>
<dbReference type="STRING" id="147645.A6J80_03285"/>
<gene>
    <name evidence="1" type="ORF">A6J80_03285</name>
</gene>
<dbReference type="RefSeq" id="WP_080620473.1">
    <property type="nucleotide sequence ID" value="NZ_CAWMZI010000001.1"/>
</dbReference>
<protein>
    <submittedName>
        <fullName evidence="1">Uncharacterized protein</fullName>
    </submittedName>
</protein>